<gene>
    <name evidence="1" type="ORF">BN874_2900012</name>
</gene>
<comment type="caution">
    <text evidence="1">The sequence shown here is derived from an EMBL/GenBank/DDBJ whole genome shotgun (WGS) entry which is preliminary data.</text>
</comment>
<dbReference type="EMBL" id="CBTK010000213">
    <property type="protein sequence ID" value="CDH45833.1"/>
    <property type="molecule type" value="Genomic_DNA"/>
</dbReference>
<dbReference type="AlphaFoldDB" id="A0A7U7GCD1"/>
<reference evidence="1 2" key="1">
    <citation type="journal article" date="2014" name="ISME J.">
        <title>Candidatus Competibacter-lineage genomes retrieved from metagenomes reveal functional metabolic diversity.</title>
        <authorList>
            <person name="McIlroy S.J."/>
            <person name="Albertsen M."/>
            <person name="Andresen E.K."/>
            <person name="Saunders A.M."/>
            <person name="Kristiansen R."/>
            <person name="Stokholm-Bjerregaard M."/>
            <person name="Nielsen K.L."/>
            <person name="Nielsen P.H."/>
        </authorList>
    </citation>
    <scope>NUCLEOTIDE SEQUENCE [LARGE SCALE GENOMIC DNA]</scope>
    <source>
        <strain evidence="1 2">Run_B_J11</strain>
    </source>
</reference>
<protein>
    <submittedName>
        <fullName evidence="1">Uncharacterized protein</fullName>
    </submittedName>
</protein>
<dbReference type="Proteomes" id="UP000019184">
    <property type="component" value="Unassembled WGS sequence"/>
</dbReference>
<sequence length="53" mass="5761">MFSSRSGYGSVAFYGTGRRALAPRFARAGIDLRQITTLDQAKVAAAQVTHQEM</sequence>
<name>A0A7U7GCD1_9GAMM</name>
<organism evidence="1 2">
    <name type="scientific">Candidatus Contendobacter odensis Run_B_J11</name>
    <dbReference type="NCBI Taxonomy" id="1400861"/>
    <lineage>
        <taxon>Bacteria</taxon>
        <taxon>Pseudomonadati</taxon>
        <taxon>Pseudomonadota</taxon>
        <taxon>Gammaproteobacteria</taxon>
        <taxon>Candidatus Competibacteraceae</taxon>
        <taxon>Candidatus Contendibacter</taxon>
    </lineage>
</organism>
<keyword evidence="2" id="KW-1185">Reference proteome</keyword>
<proteinExistence type="predicted"/>
<accession>A0A7U7GCD1</accession>
<evidence type="ECO:0000313" key="1">
    <source>
        <dbReference type="EMBL" id="CDH45833.1"/>
    </source>
</evidence>
<evidence type="ECO:0000313" key="2">
    <source>
        <dbReference type="Proteomes" id="UP000019184"/>
    </source>
</evidence>